<feature type="non-terminal residue" evidence="4">
    <location>
        <position position="1"/>
    </location>
</feature>
<feature type="non-terminal residue" evidence="4">
    <location>
        <position position="484"/>
    </location>
</feature>
<feature type="domain" description="JmjC" evidence="3">
    <location>
        <begin position="127"/>
        <end position="280"/>
    </location>
</feature>
<reference evidence="4 5" key="1">
    <citation type="submission" date="2019-01" db="EMBL/GenBank/DDBJ databases">
        <title>A draft genome assembly of the solar-powered sea slug Elysia chlorotica.</title>
        <authorList>
            <person name="Cai H."/>
            <person name="Li Q."/>
            <person name="Fang X."/>
            <person name="Li J."/>
            <person name="Curtis N.E."/>
            <person name="Altenburger A."/>
            <person name="Shibata T."/>
            <person name="Feng M."/>
            <person name="Maeda T."/>
            <person name="Schwartz J.A."/>
            <person name="Shigenobu S."/>
            <person name="Lundholm N."/>
            <person name="Nishiyama T."/>
            <person name="Yang H."/>
            <person name="Hasebe M."/>
            <person name="Li S."/>
            <person name="Pierce S.K."/>
            <person name="Wang J."/>
        </authorList>
    </citation>
    <scope>NUCLEOTIDE SEQUENCE [LARGE SCALE GENOMIC DNA]</scope>
    <source>
        <strain evidence="4">EC2010</strain>
        <tissue evidence="4">Whole organism of an adult</tissue>
    </source>
</reference>
<dbReference type="InterPro" id="IPR041667">
    <property type="entry name" value="Cupin_8"/>
</dbReference>
<dbReference type="PANTHER" id="PTHR12461:SF18">
    <property type="entry name" value="JMJC DOMAIN-CONTAINING PROTEIN"/>
    <property type="match status" value="1"/>
</dbReference>
<comment type="caution">
    <text evidence="4">The sequence shown here is derived from an EMBL/GenBank/DDBJ whole genome shotgun (WGS) entry which is preliminary data.</text>
</comment>
<dbReference type="InterPro" id="IPR003347">
    <property type="entry name" value="JmjC_dom"/>
</dbReference>
<dbReference type="PANTHER" id="PTHR12461">
    <property type="entry name" value="HYPOXIA-INDUCIBLE FACTOR 1 ALPHA INHIBITOR-RELATED"/>
    <property type="match status" value="1"/>
</dbReference>
<feature type="chain" id="PRO_5019537526" description="JmjC domain-containing protein" evidence="2">
    <location>
        <begin position="18"/>
        <end position="484"/>
    </location>
</feature>
<protein>
    <recommendedName>
        <fullName evidence="3">JmjC domain-containing protein</fullName>
    </recommendedName>
</protein>
<dbReference type="Pfam" id="PF13621">
    <property type="entry name" value="Cupin_8"/>
    <property type="match status" value="1"/>
</dbReference>
<feature type="compositionally biased region" description="Basic and acidic residues" evidence="1">
    <location>
        <begin position="422"/>
        <end position="441"/>
    </location>
</feature>
<keyword evidence="2" id="KW-0732">Signal</keyword>
<accession>A0A433TRB3</accession>
<evidence type="ECO:0000313" key="4">
    <source>
        <dbReference type="EMBL" id="RUS84149.1"/>
    </source>
</evidence>
<evidence type="ECO:0000256" key="1">
    <source>
        <dbReference type="SAM" id="MobiDB-lite"/>
    </source>
</evidence>
<dbReference type="STRING" id="188477.A0A433TRB3"/>
<dbReference type="EMBL" id="RQTK01000216">
    <property type="protein sequence ID" value="RUS84149.1"/>
    <property type="molecule type" value="Genomic_DNA"/>
</dbReference>
<dbReference type="SMART" id="SM00558">
    <property type="entry name" value="JmjC"/>
    <property type="match status" value="1"/>
</dbReference>
<sequence>HTSVLAILLTVCGIVSGTVSLKGHLKPLGSHTPGKGVTVIGKFSSPHVFYNEFVGQLQPIWMRNALKTINHPGVTNWTDAYLREIYGLVPVNVEISKKENRKKRSTSLTLEQFLATYKKDDLYVVHSLRNNIEELVLVPPSLACGGFQKVIQDAVLWMGSGKTQSVLHFDSLDNLLCLFDGQKDLVLIDPKYKEAVEAAGFVQEGSYSLVDVEKVDMEKFPRFSEIKWKSVRMKAGDCIYIPKGWYHQITSSTKRHMAVNLWFSHLYWFNSTDCDTITNKGSRSQKMQPISDFGFASSNEVLRSKLLDKLHDKGIMIKYNFISSLDSSTEERREKFFHAVDKYADSALSWSELYNFDIDKAVLYFPDIFDLPRGSNSLPDDLVLYDPISHPFGAGDDMDKEVEDDGDDDDDEDDSDDEDGGKDEGMTFKDSLKLQTYKDPESTIMQTDAESEQSDMEDTSKETVKGVSSTLNIVRNDKEIKDNS</sequence>
<evidence type="ECO:0000256" key="2">
    <source>
        <dbReference type="SAM" id="SignalP"/>
    </source>
</evidence>
<name>A0A433TRB3_ELYCH</name>
<keyword evidence="5" id="KW-1185">Reference proteome</keyword>
<feature type="region of interest" description="Disordered" evidence="1">
    <location>
        <begin position="393"/>
        <end position="470"/>
    </location>
</feature>
<gene>
    <name evidence="4" type="ORF">EGW08_008077</name>
</gene>
<evidence type="ECO:0000313" key="5">
    <source>
        <dbReference type="Proteomes" id="UP000271974"/>
    </source>
</evidence>
<dbReference type="OrthoDB" id="415358at2759"/>
<organism evidence="4 5">
    <name type="scientific">Elysia chlorotica</name>
    <name type="common">Eastern emerald elysia</name>
    <name type="synonym">Sea slug</name>
    <dbReference type="NCBI Taxonomy" id="188477"/>
    <lineage>
        <taxon>Eukaryota</taxon>
        <taxon>Metazoa</taxon>
        <taxon>Spiralia</taxon>
        <taxon>Lophotrochozoa</taxon>
        <taxon>Mollusca</taxon>
        <taxon>Gastropoda</taxon>
        <taxon>Heterobranchia</taxon>
        <taxon>Euthyneura</taxon>
        <taxon>Panpulmonata</taxon>
        <taxon>Sacoglossa</taxon>
        <taxon>Placobranchoidea</taxon>
        <taxon>Plakobranchidae</taxon>
        <taxon>Elysia</taxon>
    </lineage>
</organism>
<dbReference type="SUPFAM" id="SSF51197">
    <property type="entry name" value="Clavaminate synthase-like"/>
    <property type="match status" value="1"/>
</dbReference>
<dbReference type="PROSITE" id="PS51184">
    <property type="entry name" value="JMJC"/>
    <property type="match status" value="1"/>
</dbReference>
<evidence type="ECO:0000259" key="3">
    <source>
        <dbReference type="PROSITE" id="PS51184"/>
    </source>
</evidence>
<dbReference type="Gene3D" id="2.60.120.650">
    <property type="entry name" value="Cupin"/>
    <property type="match status" value="1"/>
</dbReference>
<dbReference type="Proteomes" id="UP000271974">
    <property type="component" value="Unassembled WGS sequence"/>
</dbReference>
<proteinExistence type="predicted"/>
<dbReference type="AlphaFoldDB" id="A0A433TRB3"/>
<feature type="signal peptide" evidence="2">
    <location>
        <begin position="1"/>
        <end position="17"/>
    </location>
</feature>
<feature type="compositionally biased region" description="Acidic residues" evidence="1">
    <location>
        <begin position="396"/>
        <end position="421"/>
    </location>
</feature>